<dbReference type="EMBL" id="CP012333">
    <property type="protein sequence ID" value="AKU98839.1"/>
    <property type="molecule type" value="Genomic_DNA"/>
</dbReference>
<gene>
    <name evidence="1" type="ORF">AKJ09_05503</name>
</gene>
<evidence type="ECO:0000313" key="1">
    <source>
        <dbReference type="EMBL" id="AKU98839.1"/>
    </source>
</evidence>
<accession>A0A0K1Q0A8</accession>
<keyword evidence="2" id="KW-1185">Reference proteome</keyword>
<name>A0A0K1Q0A8_9BACT</name>
<sequence length="40" mass="4755">MTLRQKNRHGPYLSCTSYDERVLIEGFVKHRSHTNVHMRG</sequence>
<evidence type="ECO:0000313" key="2">
    <source>
        <dbReference type="Proteomes" id="UP000064967"/>
    </source>
</evidence>
<reference evidence="1 2" key="1">
    <citation type="submission" date="2015-08" db="EMBL/GenBank/DDBJ databases">
        <authorList>
            <person name="Babu N.S."/>
            <person name="Beckwith C.J."/>
            <person name="Beseler K.G."/>
            <person name="Brison A."/>
            <person name="Carone J.V."/>
            <person name="Caskin T.P."/>
            <person name="Diamond M."/>
            <person name="Durham M.E."/>
            <person name="Foxe J.M."/>
            <person name="Go M."/>
            <person name="Henderson B.A."/>
            <person name="Jones I.B."/>
            <person name="McGettigan J.A."/>
            <person name="Micheletti S.J."/>
            <person name="Nasrallah M.E."/>
            <person name="Ortiz D."/>
            <person name="Piller C.R."/>
            <person name="Privatt S.R."/>
            <person name="Schneider S.L."/>
            <person name="Sharp S."/>
            <person name="Smith T.C."/>
            <person name="Stanton J.D."/>
            <person name="Ullery H.E."/>
            <person name="Wilson R.J."/>
            <person name="Serrano M.G."/>
            <person name="Buck G."/>
            <person name="Lee V."/>
            <person name="Wang Y."/>
            <person name="Carvalho R."/>
            <person name="Voegtly L."/>
            <person name="Shi R."/>
            <person name="Duckworth R."/>
            <person name="Johnson A."/>
            <person name="Loviza R."/>
            <person name="Walstead R."/>
            <person name="Shah Z."/>
            <person name="Kiflezghi M."/>
            <person name="Wade K."/>
            <person name="Ball S.L."/>
            <person name="Bradley K.W."/>
            <person name="Asai D.J."/>
            <person name="Bowman C.A."/>
            <person name="Russell D.A."/>
            <person name="Pope W.H."/>
            <person name="Jacobs-Sera D."/>
            <person name="Hendrix R.W."/>
            <person name="Hatfull G.F."/>
        </authorList>
    </citation>
    <scope>NUCLEOTIDE SEQUENCE [LARGE SCALE GENOMIC DNA]</scope>
    <source>
        <strain evidence="1 2">DSM 27648</strain>
    </source>
</reference>
<dbReference type="KEGG" id="llu:AKJ09_05503"/>
<proteinExistence type="predicted"/>
<dbReference type="Proteomes" id="UP000064967">
    <property type="component" value="Chromosome"/>
</dbReference>
<organism evidence="1 2">
    <name type="scientific">Labilithrix luteola</name>
    <dbReference type="NCBI Taxonomy" id="1391654"/>
    <lineage>
        <taxon>Bacteria</taxon>
        <taxon>Pseudomonadati</taxon>
        <taxon>Myxococcota</taxon>
        <taxon>Polyangia</taxon>
        <taxon>Polyangiales</taxon>
        <taxon>Labilitrichaceae</taxon>
        <taxon>Labilithrix</taxon>
    </lineage>
</organism>
<protein>
    <submittedName>
        <fullName evidence="1">Uncharacterized protein</fullName>
    </submittedName>
</protein>
<dbReference type="AlphaFoldDB" id="A0A0K1Q0A8"/>